<protein>
    <submittedName>
        <fullName evidence="4">PH domain-containing protein</fullName>
    </submittedName>
</protein>
<keyword evidence="2" id="KW-0812">Transmembrane</keyword>
<feature type="transmembrane region" description="Helical" evidence="2">
    <location>
        <begin position="184"/>
        <end position="201"/>
    </location>
</feature>
<evidence type="ECO:0000256" key="2">
    <source>
        <dbReference type="SAM" id="Phobius"/>
    </source>
</evidence>
<comment type="caution">
    <text evidence="4">The sequence shown here is derived from an EMBL/GenBank/DDBJ whole genome shotgun (WGS) entry which is preliminary data.</text>
</comment>
<keyword evidence="5" id="KW-1185">Reference proteome</keyword>
<evidence type="ECO:0000259" key="3">
    <source>
        <dbReference type="Pfam" id="PF10756"/>
    </source>
</evidence>
<dbReference type="Pfam" id="PF10756">
    <property type="entry name" value="bPH_6"/>
    <property type="match status" value="1"/>
</dbReference>
<evidence type="ECO:0000313" key="4">
    <source>
        <dbReference type="EMBL" id="MCL6422983.1"/>
    </source>
</evidence>
<keyword evidence="2" id="KW-1133">Transmembrane helix</keyword>
<evidence type="ECO:0000256" key="1">
    <source>
        <dbReference type="SAM" id="MobiDB-lite"/>
    </source>
</evidence>
<dbReference type="RefSeq" id="WP_249737080.1">
    <property type="nucleotide sequence ID" value="NZ_JAKNCJ010000002.1"/>
</dbReference>
<feature type="compositionally biased region" description="Low complexity" evidence="1">
    <location>
        <begin position="118"/>
        <end position="135"/>
    </location>
</feature>
<accession>A0ABT0QZ96</accession>
<sequence length="202" mass="21441">MLSIAVWAVCAALVAQAVAVAGWDGVLLAPIPLLICVLVWATLWRPRVILRPDAVRVRNVFSTADVPMAQIADVRLGAMLRLRLHDGRVLTAWNAPGVGKDDHRDRLARMQAQERSARGGSRAAGRGRAQGAGRSTWSDRLVADQLASPSYAVVEAWQAWRAQHGESAAASAAAPDVTRAPNTLVLLVLAAAGVLAALRVVL</sequence>
<feature type="domain" description="Low molecular weight protein antigen 6 PH" evidence="3">
    <location>
        <begin position="45"/>
        <end position="111"/>
    </location>
</feature>
<dbReference type="Proteomes" id="UP001203761">
    <property type="component" value="Unassembled WGS sequence"/>
</dbReference>
<reference evidence="4" key="1">
    <citation type="submission" date="2022-02" db="EMBL/GenBank/DDBJ databases">
        <authorList>
            <person name="Lee M."/>
            <person name="Kim S.-J."/>
            <person name="Jung M.-Y."/>
        </authorList>
    </citation>
    <scope>NUCLEOTIDE SEQUENCE</scope>
    <source>
        <strain evidence="4">JHP9</strain>
    </source>
</reference>
<evidence type="ECO:0000313" key="5">
    <source>
        <dbReference type="Proteomes" id="UP001203761"/>
    </source>
</evidence>
<feature type="transmembrane region" description="Helical" evidence="2">
    <location>
        <begin position="27"/>
        <end position="44"/>
    </location>
</feature>
<proteinExistence type="predicted"/>
<gene>
    <name evidence="4" type="ORF">Bequi_06200</name>
</gene>
<organism evidence="4 5">
    <name type="scientific">Brachybacterium equifaecis</name>
    <dbReference type="NCBI Taxonomy" id="2910770"/>
    <lineage>
        <taxon>Bacteria</taxon>
        <taxon>Bacillati</taxon>
        <taxon>Actinomycetota</taxon>
        <taxon>Actinomycetes</taxon>
        <taxon>Micrococcales</taxon>
        <taxon>Dermabacteraceae</taxon>
        <taxon>Brachybacterium</taxon>
    </lineage>
</organism>
<name>A0ABT0QZ96_9MICO</name>
<keyword evidence="2" id="KW-0472">Membrane</keyword>
<feature type="region of interest" description="Disordered" evidence="1">
    <location>
        <begin position="111"/>
        <end position="136"/>
    </location>
</feature>
<dbReference type="EMBL" id="JAKNCJ010000002">
    <property type="protein sequence ID" value="MCL6422983.1"/>
    <property type="molecule type" value="Genomic_DNA"/>
</dbReference>
<dbReference type="InterPro" id="IPR019692">
    <property type="entry name" value="CFP-6_PH"/>
</dbReference>